<evidence type="ECO:0000256" key="5">
    <source>
        <dbReference type="ARBA" id="ARBA00022553"/>
    </source>
</evidence>
<dbReference type="InterPro" id="IPR005467">
    <property type="entry name" value="His_kinase_dom"/>
</dbReference>
<evidence type="ECO:0000256" key="8">
    <source>
        <dbReference type="ARBA" id="ARBA00023012"/>
    </source>
</evidence>
<dbReference type="PROSITE" id="PS50109">
    <property type="entry name" value="HIS_KIN"/>
    <property type="match status" value="1"/>
</dbReference>
<keyword evidence="6" id="KW-0808">Transferase</keyword>
<feature type="compositionally biased region" description="Basic and acidic residues" evidence="9">
    <location>
        <begin position="454"/>
        <end position="463"/>
    </location>
</feature>
<comment type="catalytic activity">
    <reaction evidence="1">
        <text>ATP + protein L-histidine = ADP + protein N-phospho-L-histidine.</text>
        <dbReference type="EC" id="2.7.13.3"/>
    </reaction>
</comment>
<reference evidence="14" key="1">
    <citation type="journal article" date="2019" name="Int. J. Syst. Evol. Microbiol.">
        <title>The Global Catalogue of Microorganisms (GCM) 10K type strain sequencing project: providing services to taxonomists for standard genome sequencing and annotation.</title>
        <authorList>
            <consortium name="The Broad Institute Genomics Platform"/>
            <consortium name="The Broad Institute Genome Sequencing Center for Infectious Disease"/>
            <person name="Wu L."/>
            <person name="Ma J."/>
        </authorList>
    </citation>
    <scope>NUCLEOTIDE SEQUENCE [LARGE SCALE GENOMIC DNA]</scope>
    <source>
        <strain evidence="14">CGMCC 4.7608</strain>
    </source>
</reference>
<evidence type="ECO:0000256" key="10">
    <source>
        <dbReference type="SAM" id="Phobius"/>
    </source>
</evidence>
<evidence type="ECO:0000256" key="7">
    <source>
        <dbReference type="ARBA" id="ARBA00022777"/>
    </source>
</evidence>
<dbReference type="Pfam" id="PF11884">
    <property type="entry name" value="DUF3404"/>
    <property type="match status" value="1"/>
</dbReference>
<dbReference type="SMART" id="SM00388">
    <property type="entry name" value="HisKA"/>
    <property type="match status" value="1"/>
</dbReference>
<protein>
    <recommendedName>
        <fullName evidence="3">histidine kinase</fullName>
        <ecNumber evidence="3">2.7.13.3</ecNumber>
    </recommendedName>
</protein>
<evidence type="ECO:0000313" key="14">
    <source>
        <dbReference type="Proteomes" id="UP001595999"/>
    </source>
</evidence>
<evidence type="ECO:0000259" key="12">
    <source>
        <dbReference type="PROSITE" id="PS50109"/>
    </source>
</evidence>
<dbReference type="InterPro" id="IPR003594">
    <property type="entry name" value="HATPase_dom"/>
</dbReference>
<sequence length="463" mass="51304">MFRAICYCLLCGHAAIAAAGELSARLEAALAEARPAQSLAVARVQALDEALIDPASLQPAWARHDLRALRQLAAYERDCAGDLSAVSAPWRDFERARCGLRALPAGWFRLYPVHPLGGSSAWHWRQRQPLPELARWLHVRERGDELGQLGALSDDNLDALLAGERWLWQDGALWRQDGTAWRRYEAAVWRPLARAAGLDVAAASGGVCAEKLGGLCLNPAAQASPWRVALPGAALLLLLGGLALWWQRRRLQRERRFALQMLTHELRTPIAGLAGVVEGLRRDFDRLPESAQDRFGDLAGGVSRLRQLAEASRHYLSAERLDLRRQPLRLSTWLADVAERHQAVFCLSGDAVLSLPGYWLTVCLDNLLANARRHGRPPLRLYAEWDGRRLRLDVVDGGDLADYRLRRLLRRGGGDQGMGLGLAIVRRVLARMGGRLRLSGPPTTFSLQLPAQPAREHEHAAID</sequence>
<evidence type="ECO:0000256" key="1">
    <source>
        <dbReference type="ARBA" id="ARBA00000085"/>
    </source>
</evidence>
<evidence type="ECO:0000313" key="13">
    <source>
        <dbReference type="EMBL" id="MFC4492340.1"/>
    </source>
</evidence>
<keyword evidence="7" id="KW-0418">Kinase</keyword>
<feature type="region of interest" description="Disordered" evidence="9">
    <location>
        <begin position="443"/>
        <end position="463"/>
    </location>
</feature>
<dbReference type="Gene3D" id="3.30.565.10">
    <property type="entry name" value="Histidine kinase-like ATPase, C-terminal domain"/>
    <property type="match status" value="1"/>
</dbReference>
<keyword evidence="4" id="KW-1003">Cell membrane</keyword>
<gene>
    <name evidence="13" type="ORF">ACFO0R_22245</name>
</gene>
<name>A0ABV8ZY91_9NEIS</name>
<dbReference type="SUPFAM" id="SSF47384">
    <property type="entry name" value="Homodimeric domain of signal transducing histidine kinase"/>
    <property type="match status" value="1"/>
</dbReference>
<evidence type="ECO:0000256" key="3">
    <source>
        <dbReference type="ARBA" id="ARBA00012438"/>
    </source>
</evidence>
<keyword evidence="8" id="KW-0902">Two-component regulatory system</keyword>
<comment type="caution">
    <text evidence="13">The sequence shown here is derived from an EMBL/GenBank/DDBJ whole genome shotgun (WGS) entry which is preliminary data.</text>
</comment>
<dbReference type="PANTHER" id="PTHR44936:SF9">
    <property type="entry name" value="SENSOR PROTEIN CREC"/>
    <property type="match status" value="1"/>
</dbReference>
<feature type="domain" description="Histidine kinase" evidence="12">
    <location>
        <begin position="261"/>
        <end position="453"/>
    </location>
</feature>
<dbReference type="Proteomes" id="UP001595999">
    <property type="component" value="Unassembled WGS sequence"/>
</dbReference>
<evidence type="ECO:0000256" key="11">
    <source>
        <dbReference type="SAM" id="SignalP"/>
    </source>
</evidence>
<dbReference type="InterPro" id="IPR003661">
    <property type="entry name" value="HisK_dim/P_dom"/>
</dbReference>
<comment type="subcellular location">
    <subcellularLocation>
        <location evidence="2">Cell membrane</location>
        <topology evidence="2">Multi-pass membrane protein</topology>
    </subcellularLocation>
</comment>
<dbReference type="InterPro" id="IPR050980">
    <property type="entry name" value="2C_sensor_his_kinase"/>
</dbReference>
<dbReference type="EMBL" id="JBHSEK010000026">
    <property type="protein sequence ID" value="MFC4492340.1"/>
    <property type="molecule type" value="Genomic_DNA"/>
</dbReference>
<dbReference type="Gene3D" id="1.10.287.130">
    <property type="match status" value="1"/>
</dbReference>
<keyword evidence="11" id="KW-0732">Signal</keyword>
<keyword evidence="5" id="KW-0597">Phosphoprotein</keyword>
<evidence type="ECO:0000256" key="4">
    <source>
        <dbReference type="ARBA" id="ARBA00022475"/>
    </source>
</evidence>
<dbReference type="RefSeq" id="WP_231461990.1">
    <property type="nucleotide sequence ID" value="NZ_JAJOHW010000054.1"/>
</dbReference>
<dbReference type="InterPro" id="IPR021821">
    <property type="entry name" value="VxrA_SD"/>
</dbReference>
<evidence type="ECO:0000256" key="2">
    <source>
        <dbReference type="ARBA" id="ARBA00004651"/>
    </source>
</evidence>
<dbReference type="Pfam" id="PF00512">
    <property type="entry name" value="HisKA"/>
    <property type="match status" value="1"/>
</dbReference>
<dbReference type="InterPro" id="IPR036097">
    <property type="entry name" value="HisK_dim/P_sf"/>
</dbReference>
<dbReference type="CDD" id="cd00082">
    <property type="entry name" value="HisKA"/>
    <property type="match status" value="1"/>
</dbReference>
<dbReference type="SMART" id="SM00387">
    <property type="entry name" value="HATPase_c"/>
    <property type="match status" value="1"/>
</dbReference>
<dbReference type="Pfam" id="PF02518">
    <property type="entry name" value="HATPase_c"/>
    <property type="match status" value="1"/>
</dbReference>
<keyword evidence="10" id="KW-0472">Membrane</keyword>
<accession>A0ABV8ZY91</accession>
<dbReference type="InterPro" id="IPR036890">
    <property type="entry name" value="HATPase_C_sf"/>
</dbReference>
<keyword evidence="10" id="KW-1133">Transmembrane helix</keyword>
<organism evidence="13 14">
    <name type="scientific">Chromobacterium aquaticum</name>
    <dbReference type="NCBI Taxonomy" id="467180"/>
    <lineage>
        <taxon>Bacteria</taxon>
        <taxon>Pseudomonadati</taxon>
        <taxon>Pseudomonadota</taxon>
        <taxon>Betaproteobacteria</taxon>
        <taxon>Neisseriales</taxon>
        <taxon>Chromobacteriaceae</taxon>
        <taxon>Chromobacterium</taxon>
    </lineage>
</organism>
<dbReference type="SUPFAM" id="SSF55874">
    <property type="entry name" value="ATPase domain of HSP90 chaperone/DNA topoisomerase II/histidine kinase"/>
    <property type="match status" value="1"/>
</dbReference>
<proteinExistence type="predicted"/>
<feature type="transmembrane region" description="Helical" evidence="10">
    <location>
        <begin position="226"/>
        <end position="246"/>
    </location>
</feature>
<feature type="chain" id="PRO_5046791893" description="histidine kinase" evidence="11">
    <location>
        <begin position="20"/>
        <end position="463"/>
    </location>
</feature>
<dbReference type="EC" id="2.7.13.3" evidence="3"/>
<dbReference type="PANTHER" id="PTHR44936">
    <property type="entry name" value="SENSOR PROTEIN CREC"/>
    <property type="match status" value="1"/>
</dbReference>
<keyword evidence="14" id="KW-1185">Reference proteome</keyword>
<evidence type="ECO:0000256" key="9">
    <source>
        <dbReference type="SAM" id="MobiDB-lite"/>
    </source>
</evidence>
<evidence type="ECO:0000256" key="6">
    <source>
        <dbReference type="ARBA" id="ARBA00022679"/>
    </source>
</evidence>
<feature type="signal peptide" evidence="11">
    <location>
        <begin position="1"/>
        <end position="19"/>
    </location>
</feature>
<keyword evidence="10" id="KW-0812">Transmembrane</keyword>